<organism evidence="4">
    <name type="scientific">Callorhinchus milii</name>
    <name type="common">Ghost shark</name>
    <dbReference type="NCBI Taxonomy" id="7868"/>
    <lineage>
        <taxon>Eukaryota</taxon>
        <taxon>Metazoa</taxon>
        <taxon>Chordata</taxon>
        <taxon>Craniata</taxon>
        <taxon>Vertebrata</taxon>
        <taxon>Chondrichthyes</taxon>
        <taxon>Holocephali</taxon>
        <taxon>Chimaeriformes</taxon>
        <taxon>Callorhinchidae</taxon>
        <taxon>Callorhinchus</taxon>
    </lineage>
</organism>
<dbReference type="AlphaFoldDB" id="V9LF97"/>
<accession>V9LF97</accession>
<dbReference type="PANTHER" id="PTHR15837:SF0">
    <property type="entry name" value="RAN GUANINE NUCLEOTIDE RELEASE FACTOR"/>
    <property type="match status" value="1"/>
</dbReference>
<name>V9LF97_CALMI</name>
<dbReference type="GO" id="GO:0017080">
    <property type="term" value="F:sodium channel regulator activity"/>
    <property type="evidence" value="ECO:0007669"/>
    <property type="project" value="TreeGrafter"/>
</dbReference>
<evidence type="ECO:0000256" key="2">
    <source>
        <dbReference type="ARBA" id="ARBA00022448"/>
    </source>
</evidence>
<dbReference type="EMBL" id="JW878463">
    <property type="protein sequence ID" value="AFP10980.1"/>
    <property type="molecule type" value="mRNA"/>
</dbReference>
<dbReference type="GO" id="GO:0005085">
    <property type="term" value="F:guanyl-nucleotide exchange factor activity"/>
    <property type="evidence" value="ECO:0007669"/>
    <property type="project" value="TreeGrafter"/>
</dbReference>
<dbReference type="Gene3D" id="3.40.1000.10">
    <property type="entry name" value="Mog1/PsbP, alpha/beta/alpha sandwich"/>
    <property type="match status" value="1"/>
</dbReference>
<reference evidence="4" key="1">
    <citation type="journal article" date="2014" name="Nature">
        <title>Elephant shark genome provides unique insights into gnathostome evolution.</title>
        <authorList>
            <consortium name="International Elephant Shark Genome Sequencing Consortium"/>
            <person name="Venkatesh B."/>
            <person name="Lee A.P."/>
            <person name="Ravi V."/>
            <person name="Maurya A.K."/>
            <person name="Lian M.M."/>
            <person name="Swann J.B."/>
            <person name="Ohta Y."/>
            <person name="Flajnik M.F."/>
            <person name="Sutoh Y."/>
            <person name="Kasahara M."/>
            <person name="Hoon S."/>
            <person name="Gangu V."/>
            <person name="Roy S.W."/>
            <person name="Irimia M."/>
            <person name="Korzh V."/>
            <person name="Kondrychyn I."/>
            <person name="Lim Z.W."/>
            <person name="Tay B.H."/>
            <person name="Tohari S."/>
            <person name="Kong K.W."/>
            <person name="Ho S."/>
            <person name="Lorente-Galdos B."/>
            <person name="Quilez J."/>
            <person name="Marques-Bonet T."/>
            <person name="Raney B.J."/>
            <person name="Ingham P.W."/>
            <person name="Tay A."/>
            <person name="Hillier L.W."/>
            <person name="Minx P."/>
            <person name="Boehm T."/>
            <person name="Wilson R.K."/>
            <person name="Brenner S."/>
            <person name="Warren W.C."/>
        </authorList>
    </citation>
    <scope>NUCLEOTIDE SEQUENCE</scope>
    <source>
        <tissue evidence="4">Kidney</tissue>
    </source>
</reference>
<keyword evidence="2" id="KW-0813">Transport</keyword>
<sequence>MESDTDTDTDTDTDGARRLFGGSFSIALPPQAIDVSDMRQVPDNQEVFVHKHTDQSLIVELLEYQSHVTDAEAAKFHFEEATQGNEGSGMAGAEVLEVQRVGHVSLQDCDSIWYLSGRQRVAKFDEQAKNVVHLHLGLFRLPLYTTDILITFNDAVTISPLSSSSAADGEGVDGAVGNAQPWTLEHFQTAIASLRLLNPSVFC</sequence>
<evidence type="ECO:0000256" key="3">
    <source>
        <dbReference type="ARBA" id="ARBA00022927"/>
    </source>
</evidence>
<proteinExistence type="evidence at transcript level"/>
<dbReference type="GO" id="GO:0005634">
    <property type="term" value="C:nucleus"/>
    <property type="evidence" value="ECO:0007669"/>
    <property type="project" value="TreeGrafter"/>
</dbReference>
<dbReference type="SUPFAM" id="SSF55724">
    <property type="entry name" value="Mog1p/PsbP-like"/>
    <property type="match status" value="1"/>
</dbReference>
<keyword evidence="3" id="KW-0653">Protein transport</keyword>
<dbReference type="GO" id="GO:0044325">
    <property type="term" value="F:transmembrane transporter binding"/>
    <property type="evidence" value="ECO:0007669"/>
    <property type="project" value="TreeGrafter"/>
</dbReference>
<dbReference type="GO" id="GO:0031267">
    <property type="term" value="F:small GTPase binding"/>
    <property type="evidence" value="ECO:0007669"/>
    <property type="project" value="TreeGrafter"/>
</dbReference>
<dbReference type="PANTHER" id="PTHR15837">
    <property type="entry name" value="RAN GUANINE NUCLEOTIDE RELEASE FACTOR"/>
    <property type="match status" value="1"/>
</dbReference>
<dbReference type="InterPro" id="IPR016123">
    <property type="entry name" value="Mog1/PsbP_a/b/a-sand"/>
</dbReference>
<evidence type="ECO:0000313" key="4">
    <source>
        <dbReference type="EMBL" id="AFP10980.1"/>
    </source>
</evidence>
<dbReference type="GO" id="GO:0042391">
    <property type="term" value="P:regulation of membrane potential"/>
    <property type="evidence" value="ECO:0007669"/>
    <property type="project" value="TreeGrafter"/>
</dbReference>
<evidence type="ECO:0000256" key="1">
    <source>
        <dbReference type="ARBA" id="ARBA00010307"/>
    </source>
</evidence>
<comment type="similarity">
    <text evidence="1">Belongs to the MOG1 family.</text>
</comment>
<dbReference type="InterPro" id="IPR007681">
    <property type="entry name" value="Mog1"/>
</dbReference>
<dbReference type="Pfam" id="PF04603">
    <property type="entry name" value="Mog1"/>
    <property type="match status" value="1"/>
</dbReference>
<protein>
    <submittedName>
        <fullName evidence="4">Ran guanine nucleotide release factor</fullName>
    </submittedName>
</protein>
<dbReference type="GO" id="GO:0006606">
    <property type="term" value="P:protein import into nucleus"/>
    <property type="evidence" value="ECO:0007669"/>
    <property type="project" value="TreeGrafter"/>
</dbReference>